<keyword evidence="6" id="KW-0378">Hydrolase</keyword>
<dbReference type="GO" id="GO:0005975">
    <property type="term" value="P:carbohydrate metabolic process"/>
    <property type="evidence" value="ECO:0007669"/>
    <property type="project" value="InterPro"/>
</dbReference>
<feature type="domain" description="Bacterial Ig-like" evidence="3">
    <location>
        <begin position="298"/>
        <end position="356"/>
    </location>
</feature>
<dbReference type="RefSeq" id="WP_146566983.1">
    <property type="nucleotide sequence ID" value="NZ_SIHJ01000002.1"/>
</dbReference>
<feature type="signal peptide" evidence="2">
    <location>
        <begin position="1"/>
        <end position="27"/>
    </location>
</feature>
<evidence type="ECO:0000313" key="7">
    <source>
        <dbReference type="Proteomes" id="UP000316714"/>
    </source>
</evidence>
<keyword evidence="6" id="KW-0326">Glycosidase</keyword>
<evidence type="ECO:0000313" key="6">
    <source>
        <dbReference type="EMBL" id="TWT33948.1"/>
    </source>
</evidence>
<keyword evidence="2" id="KW-0732">Signal</keyword>
<comment type="caution">
    <text evidence="6">The sequence shown here is derived from an EMBL/GenBank/DDBJ whole genome shotgun (WGS) entry which is preliminary data.</text>
</comment>
<dbReference type="InterPro" id="IPR049046">
    <property type="entry name" value="Beta-AFase-like_GH127_middle"/>
</dbReference>
<dbReference type="Pfam" id="PF20736">
    <property type="entry name" value="Glyco_hydro127M"/>
    <property type="match status" value="1"/>
</dbReference>
<dbReference type="Pfam" id="PF13385">
    <property type="entry name" value="Laminin_G_3"/>
    <property type="match status" value="1"/>
</dbReference>
<feature type="chain" id="PRO_5022690202" evidence="2">
    <location>
        <begin position="28"/>
        <end position="1028"/>
    </location>
</feature>
<evidence type="ECO:0000259" key="5">
    <source>
        <dbReference type="Pfam" id="PF20736"/>
    </source>
</evidence>
<sequence length="1028" mass="112455" precursor="true">MPSSLAASSLLLCALAAAFVGAKQAQAQAESTTPGDQFLDGIGETALVARYPLSGDLRDTSRHQRQASLHGAAESFADDEKFGRVLTLAGGNGGFVEIPGDALIGVDSVSVCGWVYLRSDAPWQRFFDFGRSTTANFFCTPIGEGADEGYRARITDSGWANEVGPVSPRIGLNKWVHLAVVLDAAGKTLTTYADGKQAAQSKDVDLTLEDVLDQENEDRNQLYLGKSRYETDQTLNAKLHDVRLYSIALSKEQVATIYGNGLSGESSSGEAPQRPADEKPMEVADAPTAPVIDIAGVDEVAVTTTVGDLPRLPTMVAATYSTGSAGPDVRVIWPAPKDNRQTLEEGTYTVTGVVPGADVEATAVVTVVADTEDSAPDGPALEPFPLGQVTLNQDAEGRDTLFMQNRDKFVDGLVATDPDSFLYMFRDAFGQQQPDGARPLGGWDSQTTRLRGHASGHYLSAIAQAYAGATYDQQARADLKQKMDYLIETLHELSSLSGRPAEQGGQATADPAAVPPGPGREGYDSDLSEEGIRTDYWNWGEGFISAYPPDQFIMLEQGATYGGRNSQVWAPYYTLHKILAGLLDCYEVGGNEKALEVAHNMGVWVHERLRQVPEATRISMWNRYIAGEYGGMNEVLARLYRLTDDQRMLECAQLFDNTNFFFGDAQASHGLARNVDTIRGRHANQHIPQIVGALETYRCSQDPRYYDVASNFWRLCTDGYMYAIGGVAGASTPNNAECFTAEPDSLFANGFSRGGQNETCATYNLLKLSRGLFLYEQDARYMDHYEQALYNHILASVDEDSPGNTYHVPLNPGSRKQFGNGSMRGFTCCNGTALESSTKLQDSIYFRGADNQSLYVNLFVPSTLDWQERGVTVTQGTSFPYSDRTKLTIDGAGRFDLRVRQPHWAEGVKLWVNGEPADATAADGGYLTVSRDWQAGDVVELQTPFRFWLSRVMDRPNIASIFYGPVLLAVEESSRLPTWRRIPLDANDLAGAIEADPAKLRFRIGELTLKPFFETYDRYSVYVDVAPE</sequence>
<feature type="compositionally biased region" description="Low complexity" evidence="1">
    <location>
        <begin position="260"/>
        <end position="270"/>
    </location>
</feature>
<dbReference type="Pfam" id="PF07532">
    <property type="entry name" value="Big_4"/>
    <property type="match status" value="1"/>
</dbReference>
<dbReference type="EMBL" id="SIHJ01000002">
    <property type="protein sequence ID" value="TWT33948.1"/>
    <property type="molecule type" value="Genomic_DNA"/>
</dbReference>
<dbReference type="InterPro" id="IPR008928">
    <property type="entry name" value="6-hairpin_glycosidase_sf"/>
</dbReference>
<name>A0A5C5V5X9_9BACT</name>
<reference evidence="6 7" key="1">
    <citation type="submission" date="2019-02" db="EMBL/GenBank/DDBJ databases">
        <title>Deep-cultivation of Planctomycetes and their phenomic and genomic characterization uncovers novel biology.</title>
        <authorList>
            <person name="Wiegand S."/>
            <person name="Jogler M."/>
            <person name="Boedeker C."/>
            <person name="Pinto D."/>
            <person name="Vollmers J."/>
            <person name="Rivas-Marin E."/>
            <person name="Kohn T."/>
            <person name="Peeters S.H."/>
            <person name="Heuer A."/>
            <person name="Rast P."/>
            <person name="Oberbeckmann S."/>
            <person name="Bunk B."/>
            <person name="Jeske O."/>
            <person name="Meyerdierks A."/>
            <person name="Storesund J.E."/>
            <person name="Kallscheuer N."/>
            <person name="Luecker S."/>
            <person name="Lage O.M."/>
            <person name="Pohl T."/>
            <person name="Merkel B.J."/>
            <person name="Hornburger P."/>
            <person name="Mueller R.-W."/>
            <person name="Bruemmer F."/>
            <person name="Labrenz M."/>
            <person name="Spormann A.M."/>
            <person name="Op Den Camp H."/>
            <person name="Overmann J."/>
            <person name="Amann R."/>
            <person name="Jetten M.S.M."/>
            <person name="Mascher T."/>
            <person name="Medema M.H."/>
            <person name="Devos D.P."/>
            <person name="Kaster A.-K."/>
            <person name="Ovreas L."/>
            <person name="Rohde M."/>
            <person name="Galperin M.Y."/>
            <person name="Jogler C."/>
        </authorList>
    </citation>
    <scope>NUCLEOTIDE SEQUENCE [LARGE SCALE GENOMIC DNA]</scope>
    <source>
        <strain evidence="6 7">KOR34</strain>
    </source>
</reference>
<evidence type="ECO:0000256" key="2">
    <source>
        <dbReference type="SAM" id="SignalP"/>
    </source>
</evidence>
<keyword evidence="7" id="KW-1185">Reference proteome</keyword>
<dbReference type="AlphaFoldDB" id="A0A5C5V5X9"/>
<feature type="domain" description="Non-reducing end beta-L-arabinofuranosidase-like GH127 catalytic" evidence="4">
    <location>
        <begin position="399"/>
        <end position="493"/>
    </location>
</feature>
<dbReference type="InterPro" id="IPR012878">
    <property type="entry name" value="Beta-AFase-like_GH127_cat"/>
</dbReference>
<dbReference type="SUPFAM" id="SSF48208">
    <property type="entry name" value="Six-hairpin glycosidases"/>
    <property type="match status" value="1"/>
</dbReference>
<evidence type="ECO:0000259" key="4">
    <source>
        <dbReference type="Pfam" id="PF07944"/>
    </source>
</evidence>
<dbReference type="InterPro" id="IPR011081">
    <property type="entry name" value="Big_4"/>
</dbReference>
<gene>
    <name evidence="6" type="primary">hypBA1_3</name>
    <name evidence="6" type="ORF">KOR34_37840</name>
</gene>
<dbReference type="OrthoDB" id="9757939at2"/>
<dbReference type="Pfam" id="PF07944">
    <property type="entry name" value="Beta-AFase-like_GH127_cat"/>
    <property type="match status" value="2"/>
</dbReference>
<feature type="region of interest" description="Disordered" evidence="1">
    <location>
        <begin position="260"/>
        <end position="280"/>
    </location>
</feature>
<dbReference type="GO" id="GO:0102478">
    <property type="term" value="F:beta-L-arabinofuranosidase activity"/>
    <property type="evidence" value="ECO:0007669"/>
    <property type="project" value="UniProtKB-EC"/>
</dbReference>
<evidence type="ECO:0000259" key="3">
    <source>
        <dbReference type="Pfam" id="PF07532"/>
    </source>
</evidence>
<dbReference type="Proteomes" id="UP000316714">
    <property type="component" value="Unassembled WGS sequence"/>
</dbReference>
<dbReference type="PANTHER" id="PTHR31151:SF0">
    <property type="entry name" value="PROLINE-TRNA LIGASE (DUF1680)"/>
    <property type="match status" value="1"/>
</dbReference>
<protein>
    <submittedName>
        <fullName evidence="6">Non-reducing end beta-L-arabinofuranosidase</fullName>
        <ecNumber evidence="6">3.2.1.185</ecNumber>
    </submittedName>
</protein>
<dbReference type="Gene3D" id="2.60.120.200">
    <property type="match status" value="1"/>
</dbReference>
<dbReference type="PANTHER" id="PTHR31151">
    <property type="entry name" value="PROLINE-TRNA LIGASE (DUF1680)"/>
    <property type="match status" value="1"/>
</dbReference>
<feature type="domain" description="Non-reducing end beta-L-arabinofuranosidase-like GH127 catalytic" evidence="4">
    <location>
        <begin position="540"/>
        <end position="842"/>
    </location>
</feature>
<accession>A0A5C5V5X9</accession>
<evidence type="ECO:0000256" key="1">
    <source>
        <dbReference type="SAM" id="MobiDB-lite"/>
    </source>
</evidence>
<dbReference type="InterPro" id="IPR013320">
    <property type="entry name" value="ConA-like_dom_sf"/>
</dbReference>
<proteinExistence type="predicted"/>
<organism evidence="6 7">
    <name type="scientific">Posidoniimonas corsicana</name>
    <dbReference type="NCBI Taxonomy" id="1938618"/>
    <lineage>
        <taxon>Bacteria</taxon>
        <taxon>Pseudomonadati</taxon>
        <taxon>Planctomycetota</taxon>
        <taxon>Planctomycetia</taxon>
        <taxon>Pirellulales</taxon>
        <taxon>Lacipirellulaceae</taxon>
        <taxon>Posidoniimonas</taxon>
    </lineage>
</organism>
<dbReference type="EC" id="3.2.1.185" evidence="6"/>
<dbReference type="SUPFAM" id="SSF49899">
    <property type="entry name" value="Concanavalin A-like lectins/glucanases"/>
    <property type="match status" value="1"/>
</dbReference>
<feature type="region of interest" description="Disordered" evidence="1">
    <location>
        <begin position="497"/>
        <end position="527"/>
    </location>
</feature>
<feature type="domain" description="Non-reducing end beta-L-arabinofuranosidase-like GH127 middle" evidence="5">
    <location>
        <begin position="854"/>
        <end position="944"/>
    </location>
</feature>